<dbReference type="PANTHER" id="PTHR43780:SF2">
    <property type="entry name" value="1-AMINOCYCLOPROPANE-1-CARBOXYLATE DEAMINASE-RELATED"/>
    <property type="match status" value="1"/>
</dbReference>
<evidence type="ECO:0000256" key="3">
    <source>
        <dbReference type="ARBA" id="ARBA00022898"/>
    </source>
</evidence>
<dbReference type="GO" id="GO:0019148">
    <property type="term" value="F:D-cysteine desulfhydrase activity"/>
    <property type="evidence" value="ECO:0007669"/>
    <property type="project" value="TreeGrafter"/>
</dbReference>
<name>A0A9X2AXA9_9VIBR</name>
<sequence length="321" mass="36705">MKLDNSPVTQHDFDGFSFDLKRDDQLHSHFNGNKARKFLHILQNNYPGVTRLIGWGSAQANTLTSLAALANIKGWRLTYYVDHMPTWLNDNPKGNYRTALELGAEIIALSETQGSNGLHPSQYIKEHHSTDPQCLCIPEGGRFQEAKTGIDTLAKELLSWTRFEPHKTFVVALPSGTGTTALYLHRALSPHGIEVITCPCVGGKDYLIKQFEELEPNSSYPTVLEMPSKHHFAKLYQEDYEIWNDLNQQTHVEFDLLYDPLMWRCLRGWLKENPDKSLLYVHQGGLLGNETMLARYQRKFPNSGISKQRYRHTKGSTAFDW</sequence>
<evidence type="ECO:0000256" key="4">
    <source>
        <dbReference type="PIRSR" id="PIRSR006278-2"/>
    </source>
</evidence>
<keyword evidence="6" id="KW-1185">Reference proteome</keyword>
<comment type="cofactor">
    <cofactor evidence="1">
        <name>pyridoxal 5'-phosphate</name>
        <dbReference type="ChEBI" id="CHEBI:597326"/>
    </cofactor>
</comment>
<feature type="modified residue" description="N6-(pyridoxal phosphate)lysine" evidence="4">
    <location>
        <position position="34"/>
    </location>
</feature>
<dbReference type="InterPro" id="IPR036052">
    <property type="entry name" value="TrpB-like_PALP_sf"/>
</dbReference>
<dbReference type="Gene3D" id="3.40.50.1100">
    <property type="match status" value="2"/>
</dbReference>
<evidence type="ECO:0000313" key="6">
    <source>
        <dbReference type="Proteomes" id="UP001139488"/>
    </source>
</evidence>
<dbReference type="AlphaFoldDB" id="A0A9X2AXA9"/>
<organism evidence="5 6">
    <name type="scientific">Vibrio gelatinilyticus</name>
    <dbReference type="NCBI Taxonomy" id="2893468"/>
    <lineage>
        <taxon>Bacteria</taxon>
        <taxon>Pseudomonadati</taxon>
        <taxon>Pseudomonadota</taxon>
        <taxon>Gammaproteobacteria</taxon>
        <taxon>Vibrionales</taxon>
        <taxon>Vibrionaceae</taxon>
        <taxon>Vibrio</taxon>
    </lineage>
</organism>
<accession>A0A9X2AXA9</accession>
<dbReference type="RefSeq" id="WP_244354290.1">
    <property type="nucleotide sequence ID" value="NZ_JAJNNZ010000001.1"/>
</dbReference>
<evidence type="ECO:0000256" key="1">
    <source>
        <dbReference type="ARBA" id="ARBA00001933"/>
    </source>
</evidence>
<dbReference type="PANTHER" id="PTHR43780">
    <property type="entry name" value="1-AMINOCYCLOPROPANE-1-CARBOXYLATE DEAMINASE-RELATED"/>
    <property type="match status" value="1"/>
</dbReference>
<gene>
    <name evidence="5" type="ORF">LNL84_00755</name>
</gene>
<protein>
    <submittedName>
        <fullName evidence="5">1-aminocyclopropane-1-carboxylate deaminase/D-cysteine desulfhydrase</fullName>
    </submittedName>
</protein>
<dbReference type="PIRSF" id="PIRSF006278">
    <property type="entry name" value="ACCD_DCysDesulf"/>
    <property type="match status" value="1"/>
</dbReference>
<comment type="caution">
    <text evidence="5">The sequence shown here is derived from an EMBL/GenBank/DDBJ whole genome shotgun (WGS) entry which is preliminary data.</text>
</comment>
<dbReference type="SUPFAM" id="SSF53686">
    <property type="entry name" value="Tryptophan synthase beta subunit-like PLP-dependent enzymes"/>
    <property type="match status" value="1"/>
</dbReference>
<proteinExistence type="inferred from homology"/>
<dbReference type="InterPro" id="IPR027278">
    <property type="entry name" value="ACCD_DCysDesulf"/>
</dbReference>
<dbReference type="Proteomes" id="UP001139488">
    <property type="component" value="Unassembled WGS sequence"/>
</dbReference>
<dbReference type="EMBL" id="JAJNNZ010000001">
    <property type="protein sequence ID" value="MCJ2375357.1"/>
    <property type="molecule type" value="Genomic_DNA"/>
</dbReference>
<keyword evidence="3 4" id="KW-0663">Pyridoxal phosphate</keyword>
<comment type="similarity">
    <text evidence="2">Belongs to the ACC deaminase/D-cysteine desulfhydrase family.</text>
</comment>
<evidence type="ECO:0000256" key="2">
    <source>
        <dbReference type="ARBA" id="ARBA00008639"/>
    </source>
</evidence>
<reference evidence="5" key="1">
    <citation type="submission" date="2021-11" db="EMBL/GenBank/DDBJ databases">
        <title>Vibrio ZSDE26 sp. nov. and Vibrio ZSDZ34 sp. nov., isolated from coastal seawater in Qingdao.</title>
        <authorList>
            <person name="Zhang P."/>
        </authorList>
    </citation>
    <scope>NUCLEOTIDE SEQUENCE</scope>
    <source>
        <strain evidence="5">ZSDZ34</strain>
    </source>
</reference>
<evidence type="ECO:0000313" key="5">
    <source>
        <dbReference type="EMBL" id="MCJ2375357.1"/>
    </source>
</evidence>